<comment type="caution">
    <text evidence="1">The sequence shown here is derived from an EMBL/GenBank/DDBJ whole genome shotgun (WGS) entry which is preliminary data.</text>
</comment>
<dbReference type="Proteomes" id="UP000003082">
    <property type="component" value="Unassembled WGS sequence"/>
</dbReference>
<sequence>MFVKFTANFIASAQTNFKFVVQALCFASKLLKYVKFTYLVVR</sequence>
<name>B9D5Q3_CAMRE</name>
<protein>
    <submittedName>
        <fullName evidence="1">Uncharacterized protein</fullName>
    </submittedName>
</protein>
<dbReference type="AlphaFoldDB" id="B9D5Q3"/>
<reference evidence="1 2" key="1">
    <citation type="submission" date="2008-08" db="EMBL/GenBank/DDBJ databases">
        <authorList>
            <person name="Madupu R."/>
            <person name="Durkin A.S."/>
            <person name="Torralba M."/>
            <person name="Methe B."/>
            <person name="Sutton G.G."/>
            <person name="Strausberg R.L."/>
            <person name="Nelson K.E."/>
        </authorList>
    </citation>
    <scope>NUCLEOTIDE SEQUENCE [LARGE SCALE GENOMIC DNA]</scope>
    <source>
        <strain evidence="1 2">RM3267</strain>
    </source>
</reference>
<gene>
    <name evidence="1" type="ORF">CAMRE0001_0577</name>
</gene>
<proteinExistence type="predicted"/>
<evidence type="ECO:0000313" key="2">
    <source>
        <dbReference type="Proteomes" id="UP000003082"/>
    </source>
</evidence>
<organism evidence="1 2">
    <name type="scientific">Campylobacter rectus RM3267</name>
    <dbReference type="NCBI Taxonomy" id="553218"/>
    <lineage>
        <taxon>Bacteria</taxon>
        <taxon>Pseudomonadati</taxon>
        <taxon>Campylobacterota</taxon>
        <taxon>Epsilonproteobacteria</taxon>
        <taxon>Campylobacterales</taxon>
        <taxon>Campylobacteraceae</taxon>
        <taxon>Campylobacter</taxon>
    </lineage>
</organism>
<keyword evidence="2" id="KW-1185">Reference proteome</keyword>
<dbReference type="EMBL" id="ACFU01000043">
    <property type="protein sequence ID" value="EEF12672.1"/>
    <property type="molecule type" value="Genomic_DNA"/>
</dbReference>
<evidence type="ECO:0000313" key="1">
    <source>
        <dbReference type="EMBL" id="EEF12672.1"/>
    </source>
</evidence>
<dbReference type="STRING" id="553218.CAMRE0001_0577"/>
<accession>B9D5Q3</accession>